<reference evidence="3 4" key="1">
    <citation type="submission" date="2014-08" db="EMBL/GenBank/DDBJ databases">
        <authorList>
            <person name="Chen Y.-H."/>
        </authorList>
    </citation>
    <scope>NUCLEOTIDE SEQUENCE [LARGE SCALE GENOMIC DNA]</scope>
</reference>
<dbReference type="Proteomes" id="UP000039660">
    <property type="component" value="Unassembled WGS sequence"/>
</dbReference>
<name>A0A0T7GQR3_NEOGA</name>
<proteinExistence type="predicted"/>
<dbReference type="EMBL" id="CCRK01000006">
    <property type="protein sequence ID" value="CDZ49630.1"/>
    <property type="molecule type" value="Genomic_DNA"/>
</dbReference>
<evidence type="ECO:0000256" key="1">
    <source>
        <dbReference type="SAM" id="MobiDB-lite"/>
    </source>
</evidence>
<dbReference type="InterPro" id="IPR026834">
    <property type="entry name" value="LHH"/>
</dbReference>
<organism evidence="3 4">
    <name type="scientific">Neorhizobium galegae bv. officinalis</name>
    <dbReference type="NCBI Taxonomy" id="323656"/>
    <lineage>
        <taxon>Bacteria</taxon>
        <taxon>Pseudomonadati</taxon>
        <taxon>Pseudomonadota</taxon>
        <taxon>Alphaproteobacteria</taxon>
        <taxon>Hyphomicrobiales</taxon>
        <taxon>Rhizobiaceae</taxon>
        <taxon>Rhizobium/Agrobacterium group</taxon>
        <taxon>Neorhizobium</taxon>
    </lineage>
</organism>
<sequence length="465" mass="50490">MNSAVAAYPDAQPRGFHTDPDVSIQNYTYEKLLEYWSMVYTLGLLAGVVGTAEEQKAAKDAVYAALEGAMEEAIGLLDAAATAADDYTPPGAGAAVLGSRRGGLWAAQKVGRFFGQDFGFDDDIENLDRRIRDSVAVDVNQTSQVIKSGKAALESLSKSTGWFDYKAATTQEDRMIAATQSVVNARRTQINAAFSKIWNALKESALARYNQFLSDWKKGGASYAFGTLGVDGAFLALEVAIAAAAGAVTGGAGAIALKVAVSVGKRVGSAARRIVVMLKRAGGNVGKTGRIPLSEEEVVEHAKKHDGFGDDHAGLPRSNHENNKDPGGPDAGALEKKWKPKQVEGRTVYQRDDLFDPDFLDPETGLTNRERMLKGKAPIGADGEEINLHHLTQDEPGSMAELTATNHKENSRILHMYRNQHDKYWRDDEGNKHRYQSAPPSMDRGSFNAWKGRYWAKRALDFPAN</sequence>
<feature type="region of interest" description="Disordered" evidence="1">
    <location>
        <begin position="299"/>
        <end position="335"/>
    </location>
</feature>
<gene>
    <name evidence="3" type="ORF">NGAL_HAMBI1189_30410</name>
</gene>
<evidence type="ECO:0000313" key="3">
    <source>
        <dbReference type="EMBL" id="CDZ49630.1"/>
    </source>
</evidence>
<evidence type="ECO:0000313" key="4">
    <source>
        <dbReference type="Proteomes" id="UP000039660"/>
    </source>
</evidence>
<dbReference type="Pfam" id="PF14411">
    <property type="entry name" value="LHH"/>
    <property type="match status" value="1"/>
</dbReference>
<evidence type="ECO:0000259" key="2">
    <source>
        <dbReference type="Pfam" id="PF14411"/>
    </source>
</evidence>
<feature type="compositionally biased region" description="Basic and acidic residues" evidence="1">
    <location>
        <begin position="299"/>
        <end position="324"/>
    </location>
</feature>
<accession>A0A0T7GQR3</accession>
<dbReference type="AlphaFoldDB" id="A0A0T7GQR3"/>
<feature type="domain" description="LHH" evidence="2">
    <location>
        <begin position="367"/>
        <end position="459"/>
    </location>
</feature>
<dbReference type="RefSeq" id="WP_052751763.1">
    <property type="nucleotide sequence ID" value="NZ_CCRK01000006.1"/>
</dbReference>
<protein>
    <recommendedName>
        <fullName evidence="2">LHH domain-containing protein</fullName>
    </recommendedName>
</protein>